<proteinExistence type="predicted"/>
<dbReference type="EMBL" id="WHNY01000026">
    <property type="protein sequence ID" value="NOU63987.1"/>
    <property type="molecule type" value="Genomic_DNA"/>
</dbReference>
<accession>A0ABX1X6F1</accession>
<dbReference type="Proteomes" id="UP000653578">
    <property type="component" value="Unassembled WGS sequence"/>
</dbReference>
<keyword evidence="2" id="KW-1185">Reference proteome</keyword>
<reference evidence="1 2" key="1">
    <citation type="submission" date="2019-10" db="EMBL/GenBank/DDBJ databases">
        <title>Description of Paenibacillus humi sp. nov.</title>
        <authorList>
            <person name="Carlier A."/>
            <person name="Qi S."/>
        </authorList>
    </citation>
    <scope>NUCLEOTIDE SEQUENCE [LARGE SCALE GENOMIC DNA]</scope>
    <source>
        <strain evidence="1 2">LMG 31461</strain>
    </source>
</reference>
<organism evidence="1 2">
    <name type="scientific">Paenibacillus plantarum</name>
    <dbReference type="NCBI Taxonomy" id="2654975"/>
    <lineage>
        <taxon>Bacteria</taxon>
        <taxon>Bacillati</taxon>
        <taxon>Bacillota</taxon>
        <taxon>Bacilli</taxon>
        <taxon>Bacillales</taxon>
        <taxon>Paenibacillaceae</taxon>
        <taxon>Paenibacillus</taxon>
    </lineage>
</organism>
<evidence type="ECO:0008006" key="3">
    <source>
        <dbReference type="Google" id="ProtNLM"/>
    </source>
</evidence>
<evidence type="ECO:0000313" key="1">
    <source>
        <dbReference type="EMBL" id="NOU63987.1"/>
    </source>
</evidence>
<protein>
    <recommendedName>
        <fullName evidence="3">Transposase</fullName>
    </recommendedName>
</protein>
<dbReference type="RefSeq" id="WP_171629728.1">
    <property type="nucleotide sequence ID" value="NZ_WHNY01000026.1"/>
</dbReference>
<comment type="caution">
    <text evidence="1">The sequence shown here is derived from an EMBL/GenBank/DDBJ whole genome shotgun (WGS) entry which is preliminary data.</text>
</comment>
<sequence>MSDHCGAVLSQKTQRNTKKVYRADQESMIRQGIEAMHMIKKGQVECNHSSPLFVVQLIHQLFGLTASKLGLTERSAGSI</sequence>
<evidence type="ECO:0000313" key="2">
    <source>
        <dbReference type="Proteomes" id="UP000653578"/>
    </source>
</evidence>
<name>A0ABX1X6F1_9BACL</name>
<gene>
    <name evidence="1" type="ORF">GC096_08105</name>
</gene>